<keyword evidence="7" id="KW-0325">Glycoprotein</keyword>
<keyword evidence="9" id="KW-1185">Reference proteome</keyword>
<accession>A0A232FLR7</accession>
<evidence type="ECO:0000256" key="4">
    <source>
        <dbReference type="ARBA" id="ARBA00022989"/>
    </source>
</evidence>
<dbReference type="PANTHER" id="PTHR42643">
    <property type="entry name" value="IONOTROPIC RECEPTOR 20A-RELATED"/>
    <property type="match status" value="1"/>
</dbReference>
<keyword evidence="3" id="KW-0812">Transmembrane</keyword>
<evidence type="ECO:0000256" key="5">
    <source>
        <dbReference type="ARBA" id="ARBA00023136"/>
    </source>
</evidence>
<evidence type="ECO:0000256" key="3">
    <source>
        <dbReference type="ARBA" id="ARBA00022692"/>
    </source>
</evidence>
<keyword evidence="2" id="KW-1003">Cell membrane</keyword>
<name>A0A232FLR7_9HYME</name>
<reference evidence="8 9" key="1">
    <citation type="journal article" date="2017" name="Curr. Biol.">
        <title>The Evolution of Venom by Co-option of Single-Copy Genes.</title>
        <authorList>
            <person name="Martinson E.O."/>
            <person name="Mrinalini"/>
            <person name="Kelkar Y.D."/>
            <person name="Chang C.H."/>
            <person name="Werren J.H."/>
        </authorList>
    </citation>
    <scope>NUCLEOTIDE SEQUENCE [LARGE SCALE GENOMIC DNA]</scope>
    <source>
        <strain evidence="8 9">Alberta</strain>
        <tissue evidence="8">Whole body</tissue>
    </source>
</reference>
<organism evidence="8 9">
    <name type="scientific">Trichomalopsis sarcophagae</name>
    <dbReference type="NCBI Taxonomy" id="543379"/>
    <lineage>
        <taxon>Eukaryota</taxon>
        <taxon>Metazoa</taxon>
        <taxon>Ecdysozoa</taxon>
        <taxon>Arthropoda</taxon>
        <taxon>Hexapoda</taxon>
        <taxon>Insecta</taxon>
        <taxon>Pterygota</taxon>
        <taxon>Neoptera</taxon>
        <taxon>Endopterygota</taxon>
        <taxon>Hymenoptera</taxon>
        <taxon>Apocrita</taxon>
        <taxon>Proctotrupomorpha</taxon>
        <taxon>Chalcidoidea</taxon>
        <taxon>Pteromalidae</taxon>
        <taxon>Pteromalinae</taxon>
        <taxon>Trichomalopsis</taxon>
    </lineage>
</organism>
<proteinExistence type="predicted"/>
<dbReference type="InterPro" id="IPR052192">
    <property type="entry name" value="Insect_Ionotropic_Sensory_Rcpt"/>
</dbReference>
<keyword evidence="4" id="KW-1133">Transmembrane helix</keyword>
<comment type="caution">
    <text evidence="8">The sequence shown here is derived from an EMBL/GenBank/DDBJ whole genome shotgun (WGS) entry which is preliminary data.</text>
</comment>
<dbReference type="EMBL" id="NNAY01000037">
    <property type="protein sequence ID" value="OXU31691.1"/>
    <property type="molecule type" value="Genomic_DNA"/>
</dbReference>
<keyword evidence="5" id="KW-0472">Membrane</keyword>
<evidence type="ECO:0000313" key="8">
    <source>
        <dbReference type="EMBL" id="OXU31691.1"/>
    </source>
</evidence>
<dbReference type="PANTHER" id="PTHR42643:SF24">
    <property type="entry name" value="IONOTROPIC RECEPTOR 60A"/>
    <property type="match status" value="1"/>
</dbReference>
<evidence type="ECO:0000313" key="9">
    <source>
        <dbReference type="Proteomes" id="UP000215335"/>
    </source>
</evidence>
<evidence type="ECO:0000256" key="1">
    <source>
        <dbReference type="ARBA" id="ARBA00004651"/>
    </source>
</evidence>
<dbReference type="Proteomes" id="UP000215335">
    <property type="component" value="Unassembled WGS sequence"/>
</dbReference>
<sequence length="975" mass="112754">RCQTKFFFSIFFGYGIHADKTISKTLNFSTNTKLISKETHPASVIEYIKSNQFDFSMNSVQISDLRGIPGISYLHKTTHLLIKQYGYYDAIVPYNLFLSISALLVIIIIIKVSLRLLRCESQFASTYNISMIIFGLSTVFSAELLEYVINISINQKQYYLFNTFQDVIDSGIHLTMESDSYYIVDSMLYKTGALNYMNITVIQECVDMRTEDDTVNSCISDSIMMDEIIQKYSKPYSGWIISELKSGLFPLLVTRFFLENNSPYANTFCAIIQRLVESGIPIFWLESRLRMFALQNNDTTLFVSSGSRLANINMDENQIIDNVGQPLMIRLISVLVVGHMFATLIFFIENIIKKMQIYKYNYWYKKDAYVSLDRRNWIDHVVDRMVNDLKVQHTTLITSSPKETSPVTSLIMRKMMAVFKSRVVKPTKNSKKMLSLILKVYIMFLDTCTNFDGHRRSVEKNLKFLRSPTNLAGVRPDILIFFINRNNTFDIRLFFKEIWSELHYLYITIIELIIQASCKKLLNTSMHKTQMTIFVHQYNPFNDSYEVVDLFKNRNLFNEKLRDMHGYVLKASHNKIHNGFLPIKDFYEEKDVRRNSFSQSFSGTEYMLMKTIAQTLNFSMNTKLISKETHPVTIMKDLESNQLDLSMNSVQSGDLSGIPAISYLHETSHLLIKQYGYYNAIVPWNLFISISAVLVIIIIIKVSLRLLRSESQFASSYNIIIILFGLSTPIDAQNLRERIIYASMFVTSMVFSSELLEYVINLSISQKHYYVFNTFQDVIDSGIHLTMESDSYSIVDSMAYKTEALNYMNITVIPYKQECVDMMTEDDTVNACISDSIMVDEIIQKYSKSHSGWIISKLKSGLFPLLVPRFFLENNSPYANTFCAIIQRLVESGIPIFWLESRLRMFALQNNDTTLFVSSGSRLANINMDENQIIDNVGQPLMIRLICVLVVGHMIATLIFFIENIIKKMQIYKYK</sequence>
<dbReference type="GO" id="GO:0005886">
    <property type="term" value="C:plasma membrane"/>
    <property type="evidence" value="ECO:0007669"/>
    <property type="project" value="UniProtKB-SubCell"/>
</dbReference>
<evidence type="ECO:0000256" key="7">
    <source>
        <dbReference type="ARBA" id="ARBA00023180"/>
    </source>
</evidence>
<evidence type="ECO:0000256" key="2">
    <source>
        <dbReference type="ARBA" id="ARBA00022475"/>
    </source>
</evidence>
<dbReference type="AlphaFoldDB" id="A0A232FLR7"/>
<feature type="non-terminal residue" evidence="8">
    <location>
        <position position="1"/>
    </location>
</feature>
<protein>
    <submittedName>
        <fullName evidence="8">Uncharacterized protein</fullName>
    </submittedName>
</protein>
<gene>
    <name evidence="8" type="ORF">TSAR_010663</name>
</gene>
<keyword evidence="6" id="KW-0675">Receptor</keyword>
<comment type="subcellular location">
    <subcellularLocation>
        <location evidence="1">Cell membrane</location>
        <topology evidence="1">Multi-pass membrane protein</topology>
    </subcellularLocation>
</comment>
<evidence type="ECO:0000256" key="6">
    <source>
        <dbReference type="ARBA" id="ARBA00023170"/>
    </source>
</evidence>